<dbReference type="PROSITE" id="PS50195">
    <property type="entry name" value="PX"/>
    <property type="match status" value="1"/>
</dbReference>
<dbReference type="PANTHER" id="PTHR46856">
    <property type="entry name" value="PX DOMAIN-CONTAINING PROTEIN EREL1-RELATED"/>
    <property type="match status" value="1"/>
</dbReference>
<comment type="function">
    <text evidence="9">Acts as an effector of RABF2A and RABF2B. Involved in vacuolar transport of storage proteins. Regulates membrane trafficking to protein storage vacuoles (PSVs). Binds specifically to phosphatidylinositol 3-monophosphate (PtdIns3P).</text>
</comment>
<keyword evidence="8" id="KW-0472">Membrane</keyword>
<keyword evidence="4" id="KW-0963">Cytoplasm</keyword>
<evidence type="ECO:0000256" key="3">
    <source>
        <dbReference type="ARBA" id="ARBA00022448"/>
    </source>
</evidence>
<evidence type="ECO:0000256" key="9">
    <source>
        <dbReference type="ARBA" id="ARBA00055681"/>
    </source>
</evidence>
<evidence type="ECO:0000313" key="13">
    <source>
        <dbReference type="EMBL" id="SPC90178.1"/>
    </source>
</evidence>
<gene>
    <name evidence="13" type="ORF">FSB_LOCUS18060</name>
</gene>
<evidence type="ECO:0000256" key="1">
    <source>
        <dbReference type="ARBA" id="ARBA00004481"/>
    </source>
</evidence>
<accession>A0A2N9FSH4</accession>
<dbReference type="InterPro" id="IPR044588">
    <property type="entry name" value="EREX-like"/>
</dbReference>
<reference evidence="13" key="1">
    <citation type="submission" date="2018-02" db="EMBL/GenBank/DDBJ databases">
        <authorList>
            <person name="Cohen D.B."/>
            <person name="Kent A.D."/>
        </authorList>
    </citation>
    <scope>NUCLEOTIDE SEQUENCE</scope>
</reference>
<dbReference type="SUPFAM" id="SSF64268">
    <property type="entry name" value="PX domain"/>
    <property type="match status" value="1"/>
</dbReference>
<dbReference type="Gene3D" id="3.30.1520.10">
    <property type="entry name" value="Phox-like domain"/>
    <property type="match status" value="1"/>
</dbReference>
<dbReference type="PANTHER" id="PTHR46856:SF1">
    <property type="entry name" value="PX DOMAIN-CONTAINING PROTEIN EREL1-RELATED"/>
    <property type="match status" value="1"/>
</dbReference>
<feature type="compositionally biased region" description="Polar residues" evidence="11">
    <location>
        <begin position="175"/>
        <end position="194"/>
    </location>
</feature>
<protein>
    <recommendedName>
        <fullName evidence="12">PX domain-containing protein</fullName>
    </recommendedName>
</protein>
<dbReference type="GO" id="GO:0005829">
    <property type="term" value="C:cytosol"/>
    <property type="evidence" value="ECO:0007669"/>
    <property type="project" value="UniProtKB-SubCell"/>
</dbReference>
<evidence type="ECO:0000256" key="4">
    <source>
        <dbReference type="ARBA" id="ARBA00022490"/>
    </source>
</evidence>
<feature type="coiled-coil region" evidence="10">
    <location>
        <begin position="401"/>
        <end position="545"/>
    </location>
</feature>
<sequence length="697" mass="77599">MQNGRDTVWPHDPHSGWSYCVTIPSWVVRPKSRDSDPVVGQFYRVQVGVQSPEGITTTRGVLRRFNDFLKLFTVLKKAFPKKNLPPAPPKGLLRMKSRALLEERRCSLEEWMTKLLSDIDISRSVAVASFLELEAAARLSFQDVNQQNSEASPSSNSTVSSTQLPPHSSLPIVAGSSSMTSDYGSDTAYETSELGTPRLGRDDNSEIGLEDLTLDEDLTSPIEKLVKFGMSNIDEGLFMGQAILEQLEGLPRHKMNDRHLNIEKDKYNGSASTASFLVGNGMELFSGPEHGKVIGHARKLSNESFGSDVSSLRGSEISNFGIPNSSGDGSLDLPGGAEGSSTMEILGNTDFQFPGDAQVVLPLDQRHKLNRVLFTMQRRLVTAKTDMEDVIARLNQEIAVKDYLATKVKDLEVELETTKQKSKENLQQALLMERERNTQMQWDMEELRRKSMEMELKLKSEQDKKSCTESGKEFTVQEKDVLLQELDASKEQLEKLLKRYEELEAKSKADVKVLVKEVKSLRSSQTELKQELSRTQKEKSEAELQECNINFLTDEGDNFVADSSSLSDALDLLATSDDRIGLLLAEAWLGYMETAPLKWVAVLMGPGQIRGVMGWVSELFSNWGPKYPGGGSASKSAVSALWLVWQKTQIKECNLSFTVELESWAGSGGNVYWWRCRHAAVVICSFVGEGWDIDGVL</sequence>
<evidence type="ECO:0000256" key="6">
    <source>
        <dbReference type="ARBA" id="ARBA00022927"/>
    </source>
</evidence>
<evidence type="ECO:0000256" key="10">
    <source>
        <dbReference type="SAM" id="Coils"/>
    </source>
</evidence>
<dbReference type="AlphaFoldDB" id="A0A2N9FSH4"/>
<dbReference type="SMART" id="SM00312">
    <property type="entry name" value="PX"/>
    <property type="match status" value="1"/>
</dbReference>
<evidence type="ECO:0000256" key="5">
    <source>
        <dbReference type="ARBA" id="ARBA00022753"/>
    </source>
</evidence>
<dbReference type="InterPro" id="IPR036871">
    <property type="entry name" value="PX_dom_sf"/>
</dbReference>
<keyword evidence="7 10" id="KW-0175">Coiled coil</keyword>
<proteinExistence type="predicted"/>
<dbReference type="GO" id="GO:0010008">
    <property type="term" value="C:endosome membrane"/>
    <property type="evidence" value="ECO:0007669"/>
    <property type="project" value="UniProtKB-SubCell"/>
</dbReference>
<comment type="subcellular location">
    <subcellularLocation>
        <location evidence="2">Cytoplasm</location>
        <location evidence="2">Cytosol</location>
    </subcellularLocation>
    <subcellularLocation>
        <location evidence="1">Endosome membrane</location>
        <topology evidence="1">Peripheral membrane protein</topology>
    </subcellularLocation>
</comment>
<dbReference type="FunFam" id="3.30.1520.10:FF:000060">
    <property type="entry name" value="Phox (PX) domain-containing protein"/>
    <property type="match status" value="1"/>
</dbReference>
<evidence type="ECO:0000256" key="8">
    <source>
        <dbReference type="ARBA" id="ARBA00023136"/>
    </source>
</evidence>
<dbReference type="Pfam" id="PF00787">
    <property type="entry name" value="PX"/>
    <property type="match status" value="1"/>
</dbReference>
<feature type="domain" description="PX" evidence="12">
    <location>
        <begin position="21"/>
        <end position="138"/>
    </location>
</feature>
<dbReference type="GO" id="GO:0035091">
    <property type="term" value="F:phosphatidylinositol binding"/>
    <property type="evidence" value="ECO:0007669"/>
    <property type="project" value="InterPro"/>
</dbReference>
<dbReference type="InterPro" id="IPR001683">
    <property type="entry name" value="PX_dom"/>
</dbReference>
<evidence type="ECO:0000259" key="12">
    <source>
        <dbReference type="PROSITE" id="PS50195"/>
    </source>
</evidence>
<keyword evidence="3" id="KW-0813">Transport</keyword>
<dbReference type="GO" id="GO:0015031">
    <property type="term" value="P:protein transport"/>
    <property type="evidence" value="ECO:0007669"/>
    <property type="project" value="UniProtKB-KW"/>
</dbReference>
<evidence type="ECO:0000256" key="2">
    <source>
        <dbReference type="ARBA" id="ARBA00004514"/>
    </source>
</evidence>
<organism evidence="13">
    <name type="scientific">Fagus sylvatica</name>
    <name type="common">Beechnut</name>
    <dbReference type="NCBI Taxonomy" id="28930"/>
    <lineage>
        <taxon>Eukaryota</taxon>
        <taxon>Viridiplantae</taxon>
        <taxon>Streptophyta</taxon>
        <taxon>Embryophyta</taxon>
        <taxon>Tracheophyta</taxon>
        <taxon>Spermatophyta</taxon>
        <taxon>Magnoliopsida</taxon>
        <taxon>eudicotyledons</taxon>
        <taxon>Gunneridae</taxon>
        <taxon>Pentapetalae</taxon>
        <taxon>rosids</taxon>
        <taxon>fabids</taxon>
        <taxon>Fagales</taxon>
        <taxon>Fagaceae</taxon>
        <taxon>Fagus</taxon>
    </lineage>
</organism>
<dbReference type="EMBL" id="OIVN01001125">
    <property type="protein sequence ID" value="SPC90178.1"/>
    <property type="molecule type" value="Genomic_DNA"/>
</dbReference>
<feature type="compositionally biased region" description="Low complexity" evidence="11">
    <location>
        <begin position="146"/>
        <end position="163"/>
    </location>
</feature>
<keyword evidence="6" id="KW-0653">Protein transport</keyword>
<feature type="region of interest" description="Disordered" evidence="11">
    <location>
        <begin position="146"/>
        <end position="204"/>
    </location>
</feature>
<evidence type="ECO:0000256" key="7">
    <source>
        <dbReference type="ARBA" id="ARBA00023054"/>
    </source>
</evidence>
<evidence type="ECO:0000256" key="11">
    <source>
        <dbReference type="SAM" id="MobiDB-lite"/>
    </source>
</evidence>
<keyword evidence="5" id="KW-0967">Endosome</keyword>
<name>A0A2N9FSH4_FAGSY</name>